<dbReference type="AlphaFoldDB" id="A0A086PES3"/>
<proteinExistence type="predicted"/>
<dbReference type="STRING" id="76947.GCA_002080435_00879"/>
<dbReference type="eggNOG" id="COG1247">
    <property type="taxonomic scope" value="Bacteria"/>
</dbReference>
<evidence type="ECO:0000313" key="2">
    <source>
        <dbReference type="EMBL" id="KFG91891.1"/>
    </source>
</evidence>
<dbReference type="PROSITE" id="PS51186">
    <property type="entry name" value="GNAT"/>
    <property type="match status" value="1"/>
</dbReference>
<dbReference type="GO" id="GO:0016747">
    <property type="term" value="F:acyltransferase activity, transferring groups other than amino-acyl groups"/>
    <property type="evidence" value="ECO:0007669"/>
    <property type="project" value="InterPro"/>
</dbReference>
<protein>
    <submittedName>
        <fullName evidence="2">N-acetyltransferase GCN5</fullName>
    </submittedName>
</protein>
<dbReference type="InterPro" id="IPR000182">
    <property type="entry name" value="GNAT_dom"/>
</dbReference>
<dbReference type="Proteomes" id="UP000024284">
    <property type="component" value="Unassembled WGS sequence"/>
</dbReference>
<dbReference type="RefSeq" id="WP_037462269.1">
    <property type="nucleotide sequence ID" value="NZ_BCZD01000001.1"/>
</dbReference>
<evidence type="ECO:0000259" key="1">
    <source>
        <dbReference type="PROSITE" id="PS51186"/>
    </source>
</evidence>
<gene>
    <name evidence="2" type="ORF">BV98_000141</name>
</gene>
<keyword evidence="3" id="KW-1185">Reference proteome</keyword>
<dbReference type="Pfam" id="PF13420">
    <property type="entry name" value="Acetyltransf_4"/>
    <property type="match status" value="1"/>
</dbReference>
<organism evidence="2 3">
    <name type="scientific">Sphingobium herbicidovorans (strain ATCC 700291 / DSM 11019 / CCUG 56400 / KCTC 2939 / LMG 18315 / NBRC 16415 / MH)</name>
    <name type="common">Sphingomonas herbicidovorans</name>
    <dbReference type="NCBI Taxonomy" id="1219045"/>
    <lineage>
        <taxon>Bacteria</taxon>
        <taxon>Pseudomonadati</taxon>
        <taxon>Pseudomonadota</taxon>
        <taxon>Alphaproteobacteria</taxon>
        <taxon>Sphingomonadales</taxon>
        <taxon>Sphingomonadaceae</taxon>
        <taxon>Sphingobium</taxon>
    </lineage>
</organism>
<dbReference type="OrthoDB" id="5459937at2"/>
<dbReference type="PANTHER" id="PTHR43072:SF8">
    <property type="entry name" value="ACYLTRANSFERASE FABY-RELATED"/>
    <property type="match status" value="1"/>
</dbReference>
<evidence type="ECO:0000313" key="3">
    <source>
        <dbReference type="Proteomes" id="UP000024284"/>
    </source>
</evidence>
<comment type="caution">
    <text evidence="2">The sequence shown here is derived from an EMBL/GenBank/DDBJ whole genome shotgun (WGS) entry which is preliminary data.</text>
</comment>
<dbReference type="Gene3D" id="3.40.630.30">
    <property type="match status" value="1"/>
</dbReference>
<dbReference type="PANTHER" id="PTHR43072">
    <property type="entry name" value="N-ACETYLTRANSFERASE"/>
    <property type="match status" value="1"/>
</dbReference>
<dbReference type="PATRIC" id="fig|1219045.3.peg.142"/>
<dbReference type="CDD" id="cd04301">
    <property type="entry name" value="NAT_SF"/>
    <property type="match status" value="1"/>
</dbReference>
<name>A0A086PES3_SPHHM</name>
<dbReference type="SUPFAM" id="SSF55729">
    <property type="entry name" value="Acyl-CoA N-acyltransferases (Nat)"/>
    <property type="match status" value="1"/>
</dbReference>
<reference evidence="2" key="1">
    <citation type="submission" date="2014-08" db="EMBL/GenBank/DDBJ databases">
        <title>Draft genome sequences of Sphingobium herbicidovorans.</title>
        <authorList>
            <person name="Gan H.M."/>
            <person name="Gan H.Y."/>
            <person name="Savka M.A."/>
        </authorList>
    </citation>
    <scope>NUCLEOTIDE SEQUENCE [LARGE SCALE GENOMIC DNA]</scope>
    <source>
        <strain evidence="2">NBRC 16415</strain>
    </source>
</reference>
<dbReference type="EMBL" id="JFZA02000001">
    <property type="protein sequence ID" value="KFG91891.1"/>
    <property type="molecule type" value="Genomic_DNA"/>
</dbReference>
<dbReference type="NCBIfam" id="NF040504">
    <property type="entry name" value="resist_ArsN1b"/>
    <property type="match status" value="1"/>
</dbReference>
<dbReference type="InterPro" id="IPR016181">
    <property type="entry name" value="Acyl_CoA_acyltransferase"/>
</dbReference>
<accession>A0A086PES3</accession>
<sequence length="190" mass="20668">MLTLRKAVVEDGAALAAIYAPYVLDTVISFEAVPPTAEEFGGRIANCLPNYPWLVAELDGQVAGYAYAGPHSGRAAYNWSADISVYLAPDHHRRGIGRSLYDALIALLRRQGYHALFAGITLPNEASVAIHSAIGMRQVGIYREVGFKFGQWHDVMWMGMTISPRAQPMSAPTPFSALTNLQDIVPHLTG</sequence>
<feature type="domain" description="N-acetyltransferase" evidence="1">
    <location>
        <begin position="2"/>
        <end position="163"/>
    </location>
</feature>